<keyword evidence="4" id="KW-0547">Nucleotide-binding</keyword>
<evidence type="ECO:0000256" key="1">
    <source>
        <dbReference type="ARBA" id="ARBA00004202"/>
    </source>
</evidence>
<dbReference type="GO" id="GO:0005524">
    <property type="term" value="F:ATP binding"/>
    <property type="evidence" value="ECO:0007669"/>
    <property type="project" value="UniProtKB-KW"/>
</dbReference>
<evidence type="ECO:0000256" key="5">
    <source>
        <dbReference type="ARBA" id="ARBA00022840"/>
    </source>
</evidence>
<comment type="similarity">
    <text evidence="2">Belongs to the ABC transporter superfamily.</text>
</comment>
<feature type="region of interest" description="Disordered" evidence="6">
    <location>
        <begin position="45"/>
        <end position="64"/>
    </location>
</feature>
<evidence type="ECO:0000313" key="9">
    <source>
        <dbReference type="Proteomes" id="UP000236990"/>
    </source>
</evidence>
<reference evidence="8 9" key="1">
    <citation type="submission" date="2017-06" db="EMBL/GenBank/DDBJ databases">
        <title>Genome sequence of Lactobacillus plantarum subsp. plantarum strain SRCM101258.</title>
        <authorList>
            <person name="Cho S.H."/>
        </authorList>
    </citation>
    <scope>NUCLEOTIDE SEQUENCE [LARGE SCALE GENOMIC DNA]</scope>
    <source>
        <strain evidence="8 9">SRCM101258</strain>
    </source>
</reference>
<dbReference type="GO" id="GO:0015833">
    <property type="term" value="P:peptide transport"/>
    <property type="evidence" value="ECO:0007669"/>
    <property type="project" value="InterPro"/>
</dbReference>
<proteinExistence type="inferred from homology"/>
<evidence type="ECO:0000256" key="2">
    <source>
        <dbReference type="ARBA" id="ARBA00005417"/>
    </source>
</evidence>
<evidence type="ECO:0000256" key="3">
    <source>
        <dbReference type="ARBA" id="ARBA00022448"/>
    </source>
</evidence>
<dbReference type="Gene3D" id="3.40.50.300">
    <property type="entry name" value="P-loop containing nucleotide triphosphate hydrolases"/>
    <property type="match status" value="1"/>
</dbReference>
<keyword evidence="5 8" id="KW-0067">ATP-binding</keyword>
<dbReference type="InterPro" id="IPR027417">
    <property type="entry name" value="P-loop_NTPase"/>
</dbReference>
<dbReference type="PANTHER" id="PTHR43776:SF7">
    <property type="entry name" value="D,D-DIPEPTIDE TRANSPORT ATP-BINDING PROTEIN DDPF-RELATED"/>
    <property type="match status" value="1"/>
</dbReference>
<dbReference type="Proteomes" id="UP000236990">
    <property type="component" value="Unassembled WGS sequence"/>
</dbReference>
<dbReference type="AlphaFoldDB" id="A0A2S3U710"/>
<dbReference type="InterPro" id="IPR050319">
    <property type="entry name" value="ABC_transp_ATP-bind"/>
</dbReference>
<feature type="compositionally biased region" description="Basic and acidic residues" evidence="6">
    <location>
        <begin position="48"/>
        <end position="64"/>
    </location>
</feature>
<evidence type="ECO:0000259" key="7">
    <source>
        <dbReference type="Pfam" id="PF08352"/>
    </source>
</evidence>
<comment type="subcellular location">
    <subcellularLocation>
        <location evidence="1">Cell membrane</location>
        <topology evidence="1">Peripheral membrane protein</topology>
    </subcellularLocation>
</comment>
<comment type="caution">
    <text evidence="8">The sequence shown here is derived from an EMBL/GenBank/DDBJ whole genome shotgun (WGS) entry which is preliminary data.</text>
</comment>
<dbReference type="GO" id="GO:0005886">
    <property type="term" value="C:plasma membrane"/>
    <property type="evidence" value="ECO:0007669"/>
    <property type="project" value="UniProtKB-SubCell"/>
</dbReference>
<dbReference type="PANTHER" id="PTHR43776">
    <property type="entry name" value="TRANSPORT ATP-BINDING PROTEIN"/>
    <property type="match status" value="1"/>
</dbReference>
<dbReference type="InterPro" id="IPR013563">
    <property type="entry name" value="Oligopep_ABC_C"/>
</dbReference>
<dbReference type="EMBL" id="NKCZ01000090">
    <property type="protein sequence ID" value="POD85900.1"/>
    <property type="molecule type" value="Genomic_DNA"/>
</dbReference>
<feature type="domain" description="Oligopeptide/dipeptide ABC transporter C-terminal" evidence="7">
    <location>
        <begin position="19"/>
        <end position="54"/>
    </location>
</feature>
<evidence type="ECO:0000256" key="6">
    <source>
        <dbReference type="SAM" id="MobiDB-lite"/>
    </source>
</evidence>
<dbReference type="SUPFAM" id="SSF52540">
    <property type="entry name" value="P-loop containing nucleoside triphosphate hydrolases"/>
    <property type="match status" value="1"/>
</dbReference>
<dbReference type="Pfam" id="PF08352">
    <property type="entry name" value="oligo_HPY"/>
    <property type="match status" value="1"/>
</dbReference>
<sequence length="64" mass="7500">MVKYISDRIGVMHYGKILEIGPADEVYNHPLHKYTESLISAVPVPDPEFERNRKQVPYDRNDRT</sequence>
<organism evidence="8 9">
    <name type="scientific">Lactiplantibacillus plantarum subsp. plantarum</name>
    <dbReference type="NCBI Taxonomy" id="337330"/>
    <lineage>
        <taxon>Bacteria</taxon>
        <taxon>Bacillati</taxon>
        <taxon>Bacillota</taxon>
        <taxon>Bacilli</taxon>
        <taxon>Lactobacillales</taxon>
        <taxon>Lactobacillaceae</taxon>
        <taxon>Lactiplantibacillus</taxon>
    </lineage>
</organism>
<evidence type="ECO:0000256" key="4">
    <source>
        <dbReference type="ARBA" id="ARBA00022741"/>
    </source>
</evidence>
<keyword evidence="3" id="KW-0813">Transport</keyword>
<evidence type="ECO:0000313" key="8">
    <source>
        <dbReference type="EMBL" id="POD85900.1"/>
    </source>
</evidence>
<protein>
    <submittedName>
        <fullName evidence="8">Oligopeptide transport ATP-binding protein AmiF</fullName>
    </submittedName>
</protein>
<accession>A0A2S3U710</accession>
<gene>
    <name evidence="8" type="ORF">S101258_01212</name>
</gene>
<name>A0A2S3U710_LACPN</name>